<dbReference type="PANTHER" id="PTHR34404:SF2">
    <property type="entry name" value="CONSERVED SERINE RICH PROTEIN"/>
    <property type="match status" value="1"/>
</dbReference>
<keyword evidence="4" id="KW-1185">Reference proteome</keyword>
<gene>
    <name evidence="3" type="ORF">GCM10007205_15850</name>
</gene>
<name>A0A8J2UMT2_9BURK</name>
<accession>A0A8J2UMT2</accession>
<reference evidence="3" key="1">
    <citation type="journal article" date="2014" name="Int. J. Syst. Evol. Microbiol.">
        <title>Complete genome sequence of Corynebacterium casei LMG S-19264T (=DSM 44701T), isolated from a smear-ripened cheese.</title>
        <authorList>
            <consortium name="US DOE Joint Genome Institute (JGI-PGF)"/>
            <person name="Walter F."/>
            <person name="Albersmeier A."/>
            <person name="Kalinowski J."/>
            <person name="Ruckert C."/>
        </authorList>
    </citation>
    <scope>NUCLEOTIDE SEQUENCE</scope>
    <source>
        <strain evidence="3">CCM 7086</strain>
    </source>
</reference>
<feature type="compositionally biased region" description="Low complexity" evidence="1">
    <location>
        <begin position="64"/>
        <end position="90"/>
    </location>
</feature>
<proteinExistence type="predicted"/>
<feature type="domain" description="Putative regulatory protein FmdB zinc ribbon" evidence="2">
    <location>
        <begin position="1"/>
        <end position="42"/>
    </location>
</feature>
<dbReference type="AlphaFoldDB" id="A0A8J2UMT2"/>
<evidence type="ECO:0000313" key="4">
    <source>
        <dbReference type="Proteomes" id="UP000620266"/>
    </source>
</evidence>
<evidence type="ECO:0000256" key="1">
    <source>
        <dbReference type="SAM" id="MobiDB-lite"/>
    </source>
</evidence>
<comment type="caution">
    <text evidence="3">The sequence shown here is derived from an EMBL/GenBank/DDBJ whole genome shotgun (WGS) entry which is preliminary data.</text>
</comment>
<feature type="region of interest" description="Disordered" evidence="1">
    <location>
        <begin position="62"/>
        <end position="90"/>
    </location>
</feature>
<protein>
    <recommendedName>
        <fullName evidence="2">Putative regulatory protein FmdB zinc ribbon domain-containing protein</fullName>
    </recommendedName>
</protein>
<evidence type="ECO:0000313" key="3">
    <source>
        <dbReference type="EMBL" id="GGC07528.1"/>
    </source>
</evidence>
<evidence type="ECO:0000259" key="2">
    <source>
        <dbReference type="SMART" id="SM00834"/>
    </source>
</evidence>
<dbReference type="PANTHER" id="PTHR34404">
    <property type="entry name" value="REGULATORY PROTEIN, FMDB FAMILY"/>
    <property type="match status" value="1"/>
</dbReference>
<dbReference type="Pfam" id="PF09723">
    <property type="entry name" value="Zn_ribbon_8"/>
    <property type="match status" value="1"/>
</dbReference>
<dbReference type="RefSeq" id="WP_188395684.1">
    <property type="nucleotide sequence ID" value="NZ_BMCG01000003.1"/>
</dbReference>
<dbReference type="InterPro" id="IPR013429">
    <property type="entry name" value="Regulatory_FmdB_Zinc_ribbon"/>
</dbReference>
<dbReference type="SMART" id="SM00834">
    <property type="entry name" value="CxxC_CXXC_SSSS"/>
    <property type="match status" value="1"/>
</dbReference>
<dbReference type="Proteomes" id="UP000620266">
    <property type="component" value="Unassembled WGS sequence"/>
</dbReference>
<sequence length="90" mass="9300">MPIYAYRCVECDFAKDVLQRMSDPVLTDCPTCGKPGFRKQVTAAGFQLKGTGWYATDFKNAGSKPAAKSDTAPASAAPAATPAAPAADAA</sequence>
<dbReference type="EMBL" id="BMCG01000003">
    <property type="protein sequence ID" value="GGC07528.1"/>
    <property type="molecule type" value="Genomic_DNA"/>
</dbReference>
<reference evidence="3" key="2">
    <citation type="submission" date="2020-09" db="EMBL/GenBank/DDBJ databases">
        <authorList>
            <person name="Sun Q."/>
            <person name="Sedlacek I."/>
        </authorList>
    </citation>
    <scope>NUCLEOTIDE SEQUENCE</scope>
    <source>
        <strain evidence="3">CCM 7086</strain>
    </source>
</reference>
<organism evidence="3 4">
    <name type="scientific">Oxalicibacterium flavum</name>
    <dbReference type="NCBI Taxonomy" id="179467"/>
    <lineage>
        <taxon>Bacteria</taxon>
        <taxon>Pseudomonadati</taxon>
        <taxon>Pseudomonadota</taxon>
        <taxon>Betaproteobacteria</taxon>
        <taxon>Burkholderiales</taxon>
        <taxon>Oxalobacteraceae</taxon>
        <taxon>Oxalicibacterium</taxon>
    </lineage>
</organism>
<dbReference type="NCBIfam" id="TIGR02605">
    <property type="entry name" value="CxxC_CxxC_SSSS"/>
    <property type="match status" value="1"/>
</dbReference>